<comment type="subcellular location">
    <subcellularLocation>
        <location evidence="1">Membrane</location>
        <topology evidence="1">Multi-pass membrane protein</topology>
    </subcellularLocation>
</comment>
<dbReference type="EMBL" id="BMAV01024192">
    <property type="protein sequence ID" value="GFS30811.1"/>
    <property type="molecule type" value="Genomic_DNA"/>
</dbReference>
<keyword evidence="2" id="KW-0812">Transmembrane</keyword>
<evidence type="ECO:0000256" key="2">
    <source>
        <dbReference type="SAM" id="Phobius"/>
    </source>
</evidence>
<feature type="domain" description="Major facilitator superfamily (MFS) profile" evidence="3">
    <location>
        <begin position="1"/>
        <end position="75"/>
    </location>
</feature>
<dbReference type="GO" id="GO:0022857">
    <property type="term" value="F:transmembrane transporter activity"/>
    <property type="evidence" value="ECO:0007669"/>
    <property type="project" value="InterPro"/>
</dbReference>
<feature type="transmembrane region" description="Helical" evidence="2">
    <location>
        <begin position="12"/>
        <end position="32"/>
    </location>
</feature>
<evidence type="ECO:0000313" key="4">
    <source>
        <dbReference type="EMBL" id="GFS30811.1"/>
    </source>
</evidence>
<evidence type="ECO:0000259" key="3">
    <source>
        <dbReference type="PROSITE" id="PS50850"/>
    </source>
</evidence>
<accession>A0A8X6K872</accession>
<feature type="transmembrane region" description="Helical" evidence="2">
    <location>
        <begin position="38"/>
        <end position="71"/>
    </location>
</feature>
<proteinExistence type="predicted"/>
<dbReference type="InterPro" id="IPR036259">
    <property type="entry name" value="MFS_trans_sf"/>
</dbReference>
<protein>
    <recommendedName>
        <fullName evidence="3">Major facilitator superfamily (MFS) profile domain-containing protein</fullName>
    </recommendedName>
</protein>
<dbReference type="AlphaFoldDB" id="A0A8X6K872"/>
<dbReference type="Proteomes" id="UP000886998">
    <property type="component" value="Unassembled WGS sequence"/>
</dbReference>
<name>A0A8X6K872_9ARAC</name>
<dbReference type="PROSITE" id="PS50850">
    <property type="entry name" value="MFS"/>
    <property type="match status" value="1"/>
</dbReference>
<gene>
    <name evidence="4" type="primary">AVEN_32663_1</name>
    <name evidence="4" type="ORF">TNIN_239311</name>
</gene>
<dbReference type="OrthoDB" id="6429771at2759"/>
<reference evidence="4" key="1">
    <citation type="submission" date="2020-08" db="EMBL/GenBank/DDBJ databases">
        <title>Multicomponent nature underlies the extraordinary mechanical properties of spider dragline silk.</title>
        <authorList>
            <person name="Kono N."/>
            <person name="Nakamura H."/>
            <person name="Mori M."/>
            <person name="Yoshida Y."/>
            <person name="Ohtoshi R."/>
            <person name="Malay A.D."/>
            <person name="Moran D.A.P."/>
            <person name="Tomita M."/>
            <person name="Numata K."/>
            <person name="Arakawa K."/>
        </authorList>
    </citation>
    <scope>NUCLEOTIDE SEQUENCE</scope>
</reference>
<keyword evidence="5" id="KW-1185">Reference proteome</keyword>
<keyword evidence="2" id="KW-1133">Transmembrane helix</keyword>
<evidence type="ECO:0000256" key="1">
    <source>
        <dbReference type="ARBA" id="ARBA00004141"/>
    </source>
</evidence>
<sequence>MARYDTGRKQASLPFILGYTIRNVSGPLIGYLGNRFGLITVTVLGCLLSTVGVGACFFAENIVAVILLWGIIYGI</sequence>
<dbReference type="InterPro" id="IPR020846">
    <property type="entry name" value="MFS_dom"/>
</dbReference>
<evidence type="ECO:0000313" key="5">
    <source>
        <dbReference type="Proteomes" id="UP000886998"/>
    </source>
</evidence>
<keyword evidence="2" id="KW-0472">Membrane</keyword>
<dbReference type="GO" id="GO:0016020">
    <property type="term" value="C:membrane"/>
    <property type="evidence" value="ECO:0007669"/>
    <property type="project" value="UniProtKB-SubCell"/>
</dbReference>
<comment type="caution">
    <text evidence="4">The sequence shown here is derived from an EMBL/GenBank/DDBJ whole genome shotgun (WGS) entry which is preliminary data.</text>
</comment>
<dbReference type="SUPFAM" id="SSF103473">
    <property type="entry name" value="MFS general substrate transporter"/>
    <property type="match status" value="1"/>
</dbReference>
<organism evidence="4 5">
    <name type="scientific">Trichonephila inaurata madagascariensis</name>
    <dbReference type="NCBI Taxonomy" id="2747483"/>
    <lineage>
        <taxon>Eukaryota</taxon>
        <taxon>Metazoa</taxon>
        <taxon>Ecdysozoa</taxon>
        <taxon>Arthropoda</taxon>
        <taxon>Chelicerata</taxon>
        <taxon>Arachnida</taxon>
        <taxon>Araneae</taxon>
        <taxon>Araneomorphae</taxon>
        <taxon>Entelegynae</taxon>
        <taxon>Araneoidea</taxon>
        <taxon>Nephilidae</taxon>
        <taxon>Trichonephila</taxon>
        <taxon>Trichonephila inaurata</taxon>
    </lineage>
</organism>
<dbReference type="Gene3D" id="1.20.1250.20">
    <property type="entry name" value="MFS general substrate transporter like domains"/>
    <property type="match status" value="1"/>
</dbReference>